<protein>
    <submittedName>
        <fullName evidence="1">5562_t:CDS:1</fullName>
    </submittedName>
</protein>
<evidence type="ECO:0000313" key="2">
    <source>
        <dbReference type="Proteomes" id="UP000789572"/>
    </source>
</evidence>
<name>A0A9N9H4N7_9GLOM</name>
<organism evidence="1 2">
    <name type="scientific">Paraglomus occultum</name>
    <dbReference type="NCBI Taxonomy" id="144539"/>
    <lineage>
        <taxon>Eukaryota</taxon>
        <taxon>Fungi</taxon>
        <taxon>Fungi incertae sedis</taxon>
        <taxon>Mucoromycota</taxon>
        <taxon>Glomeromycotina</taxon>
        <taxon>Glomeromycetes</taxon>
        <taxon>Paraglomerales</taxon>
        <taxon>Paraglomeraceae</taxon>
        <taxon>Paraglomus</taxon>
    </lineage>
</organism>
<dbReference type="EMBL" id="CAJVPJ010004107">
    <property type="protein sequence ID" value="CAG8648605.1"/>
    <property type="molecule type" value="Genomic_DNA"/>
</dbReference>
<feature type="non-terminal residue" evidence="1">
    <location>
        <position position="1"/>
    </location>
</feature>
<gene>
    <name evidence="1" type="ORF">POCULU_LOCUS9823</name>
</gene>
<dbReference type="Proteomes" id="UP000789572">
    <property type="component" value="Unassembled WGS sequence"/>
</dbReference>
<evidence type="ECO:0000313" key="1">
    <source>
        <dbReference type="EMBL" id="CAG8648605.1"/>
    </source>
</evidence>
<proteinExistence type="predicted"/>
<dbReference type="AlphaFoldDB" id="A0A9N9H4N7"/>
<reference evidence="1" key="1">
    <citation type="submission" date="2021-06" db="EMBL/GenBank/DDBJ databases">
        <authorList>
            <person name="Kallberg Y."/>
            <person name="Tangrot J."/>
            <person name="Rosling A."/>
        </authorList>
    </citation>
    <scope>NUCLEOTIDE SEQUENCE</scope>
    <source>
        <strain evidence="1">IA702</strain>
    </source>
</reference>
<comment type="caution">
    <text evidence="1">The sequence shown here is derived from an EMBL/GenBank/DDBJ whole genome shotgun (WGS) entry which is preliminary data.</text>
</comment>
<accession>A0A9N9H4N7</accession>
<sequence>QVSRDIWPKKQSKRLLGDDRKRIVIVNWSDREELLHVLITSSNKKSRGSWR</sequence>
<keyword evidence="2" id="KW-1185">Reference proteome</keyword>